<dbReference type="InterPro" id="IPR013429">
    <property type="entry name" value="Regulatory_FmdB_Zinc_ribbon"/>
</dbReference>
<organism evidence="3">
    <name type="scientific">freshwater metagenome</name>
    <dbReference type="NCBI Taxonomy" id="449393"/>
    <lineage>
        <taxon>unclassified sequences</taxon>
        <taxon>metagenomes</taxon>
        <taxon>ecological metagenomes</taxon>
    </lineage>
</organism>
<dbReference type="NCBIfam" id="TIGR02605">
    <property type="entry name" value="CxxC_CxxC_SSSS"/>
    <property type="match status" value="1"/>
</dbReference>
<dbReference type="SMART" id="SM00834">
    <property type="entry name" value="CxxC_CXXC_SSSS"/>
    <property type="match status" value="1"/>
</dbReference>
<name>A0A6J7DS38_9ZZZZ</name>
<proteinExistence type="predicted"/>
<feature type="region of interest" description="Disordered" evidence="1">
    <location>
        <begin position="49"/>
        <end position="75"/>
    </location>
</feature>
<dbReference type="EMBL" id="CAFBLP010000019">
    <property type="protein sequence ID" value="CAB4873742.1"/>
    <property type="molecule type" value="Genomic_DNA"/>
</dbReference>
<evidence type="ECO:0000313" key="3">
    <source>
        <dbReference type="EMBL" id="CAB4873742.1"/>
    </source>
</evidence>
<accession>A0A6J7DS38</accession>
<dbReference type="AlphaFoldDB" id="A0A6J7DS38"/>
<feature type="domain" description="Putative regulatory protein FmdB zinc ribbon" evidence="2">
    <location>
        <begin position="1"/>
        <end position="42"/>
    </location>
</feature>
<sequence>MPLYEFRCRTCDESFELRRSMAESNAPAACPSGHDNAVRLLSVFASVGASGSAQPAPSAPKATGGGCGSACGCHH</sequence>
<gene>
    <name evidence="3" type="ORF">UFOPK3376_00993</name>
</gene>
<feature type="compositionally biased region" description="Low complexity" evidence="1">
    <location>
        <begin position="49"/>
        <end position="62"/>
    </location>
</feature>
<reference evidence="3" key="1">
    <citation type="submission" date="2020-05" db="EMBL/GenBank/DDBJ databases">
        <authorList>
            <person name="Chiriac C."/>
            <person name="Salcher M."/>
            <person name="Ghai R."/>
            <person name="Kavagutti S V."/>
        </authorList>
    </citation>
    <scope>NUCLEOTIDE SEQUENCE</scope>
</reference>
<protein>
    <submittedName>
        <fullName evidence="3">Unannotated protein</fullName>
    </submittedName>
</protein>
<evidence type="ECO:0000259" key="2">
    <source>
        <dbReference type="SMART" id="SM00834"/>
    </source>
</evidence>
<evidence type="ECO:0000256" key="1">
    <source>
        <dbReference type="SAM" id="MobiDB-lite"/>
    </source>
</evidence>
<dbReference type="Pfam" id="PF09723">
    <property type="entry name" value="Zn_ribbon_8"/>
    <property type="match status" value="1"/>
</dbReference>